<gene>
    <name evidence="5" type="ORF">ZIOFF_004497</name>
</gene>
<feature type="repeat" description="PPR" evidence="3">
    <location>
        <begin position="189"/>
        <end position="223"/>
    </location>
</feature>
<comment type="caution">
    <text evidence="5">The sequence shown here is derived from an EMBL/GenBank/DDBJ whole genome shotgun (WGS) entry which is preliminary data.</text>
</comment>
<protein>
    <recommendedName>
        <fullName evidence="7">Pentatricopeptide repeat-containing protein</fullName>
    </recommendedName>
</protein>
<organism evidence="5 6">
    <name type="scientific">Zingiber officinale</name>
    <name type="common">Ginger</name>
    <name type="synonym">Amomum zingiber</name>
    <dbReference type="NCBI Taxonomy" id="94328"/>
    <lineage>
        <taxon>Eukaryota</taxon>
        <taxon>Viridiplantae</taxon>
        <taxon>Streptophyta</taxon>
        <taxon>Embryophyta</taxon>
        <taxon>Tracheophyta</taxon>
        <taxon>Spermatophyta</taxon>
        <taxon>Magnoliopsida</taxon>
        <taxon>Liliopsida</taxon>
        <taxon>Zingiberales</taxon>
        <taxon>Zingiberaceae</taxon>
        <taxon>Zingiber</taxon>
    </lineage>
</organism>
<evidence type="ECO:0000256" key="1">
    <source>
        <dbReference type="ARBA" id="ARBA00007626"/>
    </source>
</evidence>
<accession>A0A8J5HU85</accession>
<dbReference type="InterPro" id="IPR050872">
    <property type="entry name" value="PPR_P_subfamily"/>
</dbReference>
<dbReference type="Pfam" id="PF13041">
    <property type="entry name" value="PPR_2"/>
    <property type="match status" value="4"/>
</dbReference>
<dbReference type="PROSITE" id="PS51375">
    <property type="entry name" value="PPR"/>
    <property type="match status" value="7"/>
</dbReference>
<feature type="repeat" description="PPR" evidence="3">
    <location>
        <begin position="295"/>
        <end position="329"/>
    </location>
</feature>
<feature type="repeat" description="PPR" evidence="3">
    <location>
        <begin position="365"/>
        <end position="399"/>
    </location>
</feature>
<comment type="similarity">
    <text evidence="1">Belongs to the PPR family. P subfamily.</text>
</comment>
<dbReference type="EMBL" id="JACMSC010000002">
    <property type="protein sequence ID" value="KAG6530739.1"/>
    <property type="molecule type" value="Genomic_DNA"/>
</dbReference>
<evidence type="ECO:0000256" key="2">
    <source>
        <dbReference type="ARBA" id="ARBA00022737"/>
    </source>
</evidence>
<dbReference type="NCBIfam" id="TIGR00756">
    <property type="entry name" value="PPR"/>
    <property type="match status" value="7"/>
</dbReference>
<dbReference type="Gene3D" id="1.25.40.10">
    <property type="entry name" value="Tetratricopeptide repeat domain"/>
    <property type="match status" value="3"/>
</dbReference>
<dbReference type="Pfam" id="PF01535">
    <property type="entry name" value="PPR"/>
    <property type="match status" value="1"/>
</dbReference>
<dbReference type="InterPro" id="IPR002885">
    <property type="entry name" value="PPR_rpt"/>
</dbReference>
<evidence type="ECO:0000313" key="5">
    <source>
        <dbReference type="EMBL" id="KAG6530739.1"/>
    </source>
</evidence>
<dbReference type="PANTHER" id="PTHR46128:SF329">
    <property type="entry name" value="MITOCHONDRIAL GROUP I INTRON SPLICING FACTOR DMR1"/>
    <property type="match status" value="1"/>
</dbReference>
<reference evidence="5 6" key="1">
    <citation type="submission" date="2020-08" db="EMBL/GenBank/DDBJ databases">
        <title>Plant Genome Project.</title>
        <authorList>
            <person name="Zhang R.-G."/>
        </authorList>
    </citation>
    <scope>NUCLEOTIDE SEQUENCE [LARGE SCALE GENOMIC DNA]</scope>
    <source>
        <tissue evidence="5">Rhizome</tissue>
    </source>
</reference>
<feature type="compositionally biased region" description="Low complexity" evidence="4">
    <location>
        <begin position="48"/>
        <end position="69"/>
    </location>
</feature>
<evidence type="ECO:0000256" key="3">
    <source>
        <dbReference type="PROSITE-ProRule" id="PRU00708"/>
    </source>
</evidence>
<feature type="repeat" description="PPR" evidence="3">
    <location>
        <begin position="400"/>
        <end position="430"/>
    </location>
</feature>
<keyword evidence="6" id="KW-1185">Reference proteome</keyword>
<dbReference type="Proteomes" id="UP000734854">
    <property type="component" value="Unassembled WGS sequence"/>
</dbReference>
<dbReference type="PANTHER" id="PTHR46128">
    <property type="entry name" value="MITOCHONDRIAL GROUP I INTRON SPLICING FACTOR CCM1"/>
    <property type="match status" value="1"/>
</dbReference>
<dbReference type="InterPro" id="IPR011990">
    <property type="entry name" value="TPR-like_helical_dom_sf"/>
</dbReference>
<feature type="repeat" description="PPR" evidence="3">
    <location>
        <begin position="224"/>
        <end position="259"/>
    </location>
</feature>
<sequence length="697" mass="77877">MEVSAVCLSATTSASASVSPFLSFFGARKIRERGRTLTSLSVAVQETQAPTTDSAATTSSTSNSRGSLSVRTRFNSPVRRSSIDEVKACSDPVSALSRVEGVLQVQDFNIILRHFGESRRWSEISQCIGLTNAIPLQTVEIHIFDWMQNCGKINFASYSSFFKYMGLSRNPNKALEIYYGIPDKSLKVNVSVCNSILGCMMANGRFDSSLKLFELMKDDGLSPDLVTYSTLLSGCIKAKHGYSKATQLVKELQNKGLSMDSVTYGTLLAICASNNLCNEAEMYFTQMKNEGHSPNVFHYSSLLNAYSGEGKYLKAEKLVNEMKASGLAPNKVTLTTLLKVYARGHLFEKSQELLSELETLGYAADEMPYCIIMDHLAKAGHLLEAKKIFAQMKEKDVKSDGYSYSIMISALCRDGSLNEAKELAKDFEKKFDKYDLVIVNNLLRAYCNAGDLESVMHMLKKMDGLSINPDWNTFHILIKYFCREKLYHLAFKTIEDMNGKGHQLNETLFSQLLSGGGFRSNCNKSEVLSCSPLVMGFPSEAFSIYNMLRYSKRTLCKSLHQRMFSILVRAGLLKDAYVVMKDNSQSLSAKSLEKFAMSFMKSEYFGLIICISKLFVLLFPSDKDVFSTTVSRYIATPAKKDLLLHLLKWMSVLGYCVDSSSRNLLLKNAHLFGNKQIIAEILSKQHGMSRKNKTNKT</sequence>
<feature type="region of interest" description="Disordered" evidence="4">
    <location>
        <begin position="48"/>
        <end position="70"/>
    </location>
</feature>
<evidence type="ECO:0000256" key="4">
    <source>
        <dbReference type="SAM" id="MobiDB-lite"/>
    </source>
</evidence>
<proteinExistence type="inferred from homology"/>
<keyword evidence="2" id="KW-0677">Repeat</keyword>
<evidence type="ECO:0008006" key="7">
    <source>
        <dbReference type="Google" id="ProtNLM"/>
    </source>
</evidence>
<dbReference type="AlphaFoldDB" id="A0A8J5HU85"/>
<feature type="repeat" description="PPR" evidence="3">
    <location>
        <begin position="435"/>
        <end position="469"/>
    </location>
</feature>
<feature type="repeat" description="PPR" evidence="3">
    <location>
        <begin position="260"/>
        <end position="294"/>
    </location>
</feature>
<name>A0A8J5HU85_ZINOF</name>
<evidence type="ECO:0000313" key="6">
    <source>
        <dbReference type="Proteomes" id="UP000734854"/>
    </source>
</evidence>